<dbReference type="RefSeq" id="WP_263340114.1">
    <property type="nucleotide sequence ID" value="NZ_JAGSYH010000005.1"/>
</dbReference>
<evidence type="ECO:0000313" key="2">
    <source>
        <dbReference type="EMBL" id="MFC5863610.1"/>
    </source>
</evidence>
<reference evidence="3" key="1">
    <citation type="journal article" date="2019" name="Int. J. Syst. Evol. Microbiol.">
        <title>The Global Catalogue of Microorganisms (GCM) 10K type strain sequencing project: providing services to taxonomists for standard genome sequencing and annotation.</title>
        <authorList>
            <consortium name="The Broad Institute Genomics Platform"/>
            <consortium name="The Broad Institute Genome Sequencing Center for Infectious Disease"/>
            <person name="Wu L."/>
            <person name="Ma J."/>
        </authorList>
    </citation>
    <scope>NUCLEOTIDE SEQUENCE [LARGE SCALE GENOMIC DNA]</scope>
    <source>
        <strain evidence="3">JCM 4087</strain>
    </source>
</reference>
<sequence>MTSPDQPILESPAARRPVVTLLRLEGLAAVAISAALYAHAGASWWLFAALWLVPDLSMLGYLAGPRLGALCYNAMHTYLSPIMLAAVAILLHKNTLLPYAFLWCNHIGVDRSLGYGLKYPAGFGFTHLSRLGKH</sequence>
<evidence type="ECO:0000313" key="3">
    <source>
        <dbReference type="Proteomes" id="UP001596091"/>
    </source>
</evidence>
<gene>
    <name evidence="2" type="ORF">ACFPT7_14985</name>
</gene>
<keyword evidence="1" id="KW-0812">Transmembrane</keyword>
<feature type="transmembrane region" description="Helical" evidence="1">
    <location>
        <begin position="21"/>
        <end position="38"/>
    </location>
</feature>
<keyword evidence="1" id="KW-0472">Membrane</keyword>
<feature type="transmembrane region" description="Helical" evidence="1">
    <location>
        <begin position="44"/>
        <end position="63"/>
    </location>
</feature>
<feature type="transmembrane region" description="Helical" evidence="1">
    <location>
        <begin position="70"/>
        <end position="91"/>
    </location>
</feature>
<proteinExistence type="predicted"/>
<organism evidence="2 3">
    <name type="scientific">Acidicapsa dinghuensis</name>
    <dbReference type="NCBI Taxonomy" id="2218256"/>
    <lineage>
        <taxon>Bacteria</taxon>
        <taxon>Pseudomonadati</taxon>
        <taxon>Acidobacteriota</taxon>
        <taxon>Terriglobia</taxon>
        <taxon>Terriglobales</taxon>
        <taxon>Acidobacteriaceae</taxon>
        <taxon>Acidicapsa</taxon>
    </lineage>
</organism>
<protein>
    <submittedName>
        <fullName evidence="2">DUF4260 domain-containing protein</fullName>
    </submittedName>
</protein>
<evidence type="ECO:0000256" key="1">
    <source>
        <dbReference type="SAM" id="Phobius"/>
    </source>
</evidence>
<keyword evidence="3" id="KW-1185">Reference proteome</keyword>
<comment type="caution">
    <text evidence="2">The sequence shown here is derived from an EMBL/GenBank/DDBJ whole genome shotgun (WGS) entry which is preliminary data.</text>
</comment>
<keyword evidence="1" id="KW-1133">Transmembrane helix</keyword>
<accession>A0ABW1EHY3</accession>
<dbReference type="InterPro" id="IPR025356">
    <property type="entry name" value="DUF4260"/>
</dbReference>
<name>A0ABW1EHY3_9BACT</name>
<dbReference type="Pfam" id="PF14079">
    <property type="entry name" value="DUF4260"/>
    <property type="match status" value="1"/>
</dbReference>
<dbReference type="Proteomes" id="UP001596091">
    <property type="component" value="Unassembled WGS sequence"/>
</dbReference>
<dbReference type="EMBL" id="JBHSPH010000005">
    <property type="protein sequence ID" value="MFC5863610.1"/>
    <property type="molecule type" value="Genomic_DNA"/>
</dbReference>